<dbReference type="InterPro" id="IPR013154">
    <property type="entry name" value="ADH-like_N"/>
</dbReference>
<dbReference type="EMBL" id="BARS01035503">
    <property type="protein sequence ID" value="GAG19284.1"/>
    <property type="molecule type" value="Genomic_DNA"/>
</dbReference>
<gene>
    <name evidence="2" type="ORF">S01H1_54695</name>
</gene>
<feature type="non-terminal residue" evidence="2">
    <location>
        <position position="258"/>
    </location>
</feature>
<dbReference type="Pfam" id="PF00107">
    <property type="entry name" value="ADH_zinc_N"/>
    <property type="match status" value="1"/>
</dbReference>
<dbReference type="InterPro" id="IPR036291">
    <property type="entry name" value="NAD(P)-bd_dom_sf"/>
</dbReference>
<name>X0VLR3_9ZZZZ</name>
<organism evidence="2">
    <name type="scientific">marine sediment metagenome</name>
    <dbReference type="NCBI Taxonomy" id="412755"/>
    <lineage>
        <taxon>unclassified sequences</taxon>
        <taxon>metagenomes</taxon>
        <taxon>ecological metagenomes</taxon>
    </lineage>
</organism>
<dbReference type="SMART" id="SM00829">
    <property type="entry name" value="PKS_ER"/>
    <property type="match status" value="1"/>
</dbReference>
<reference evidence="2" key="1">
    <citation type="journal article" date="2014" name="Front. Microbiol.">
        <title>High frequency of phylogenetically diverse reductive dehalogenase-homologous genes in deep subseafloor sedimentary metagenomes.</title>
        <authorList>
            <person name="Kawai M."/>
            <person name="Futagami T."/>
            <person name="Toyoda A."/>
            <person name="Takaki Y."/>
            <person name="Nishi S."/>
            <person name="Hori S."/>
            <person name="Arai W."/>
            <person name="Tsubouchi T."/>
            <person name="Morono Y."/>
            <person name="Uchiyama I."/>
            <person name="Ito T."/>
            <person name="Fujiyama A."/>
            <person name="Inagaki F."/>
            <person name="Takami H."/>
        </authorList>
    </citation>
    <scope>NUCLEOTIDE SEQUENCE</scope>
    <source>
        <strain evidence="2">Expedition CK06-06</strain>
    </source>
</reference>
<dbReference type="InterPro" id="IPR011032">
    <property type="entry name" value="GroES-like_sf"/>
</dbReference>
<protein>
    <recommendedName>
        <fullName evidence="1">Enoyl reductase (ER) domain-containing protein</fullName>
    </recommendedName>
</protein>
<dbReference type="SUPFAM" id="SSF51735">
    <property type="entry name" value="NAD(P)-binding Rossmann-fold domains"/>
    <property type="match status" value="1"/>
</dbReference>
<dbReference type="Gene3D" id="3.40.50.720">
    <property type="entry name" value="NAD(P)-binding Rossmann-like Domain"/>
    <property type="match status" value="1"/>
</dbReference>
<proteinExistence type="predicted"/>
<feature type="non-terminal residue" evidence="2">
    <location>
        <position position="1"/>
    </location>
</feature>
<feature type="domain" description="Enoyl reductase (ER)" evidence="1">
    <location>
        <begin position="27"/>
        <end position="258"/>
    </location>
</feature>
<evidence type="ECO:0000313" key="2">
    <source>
        <dbReference type="EMBL" id="GAG19284.1"/>
    </source>
</evidence>
<dbReference type="AlphaFoldDB" id="X0VLR3"/>
<dbReference type="InterPro" id="IPR020843">
    <property type="entry name" value="ER"/>
</dbReference>
<accession>X0VLR3</accession>
<dbReference type="InterPro" id="IPR013149">
    <property type="entry name" value="ADH-like_C"/>
</dbReference>
<comment type="caution">
    <text evidence="2">The sequence shown here is derived from an EMBL/GenBank/DDBJ whole genome shotgun (WGS) entry which is preliminary data.</text>
</comment>
<dbReference type="SUPFAM" id="SSF50129">
    <property type="entry name" value="GroES-like"/>
    <property type="match status" value="1"/>
</dbReference>
<evidence type="ECO:0000259" key="1">
    <source>
        <dbReference type="SMART" id="SM00829"/>
    </source>
</evidence>
<dbReference type="Pfam" id="PF08240">
    <property type="entry name" value="ADH_N"/>
    <property type="match status" value="1"/>
</dbReference>
<dbReference type="Gene3D" id="3.90.180.10">
    <property type="entry name" value="Medium-chain alcohol dehydrogenases, catalytic domain"/>
    <property type="match status" value="1"/>
</dbReference>
<dbReference type="CDD" id="cd08267">
    <property type="entry name" value="MDR1"/>
    <property type="match status" value="1"/>
</dbReference>
<dbReference type="GO" id="GO:0016491">
    <property type="term" value="F:oxidoreductase activity"/>
    <property type="evidence" value="ECO:0007669"/>
    <property type="project" value="InterPro"/>
</dbReference>
<sequence>RYKLDKMSISKITKDTQMKAIVCTKYGPPEVLKLKEVEKPTPKSNEVLVKIYATTVNRTDCAMLRAEPFISRFVTGIFKPNKPILGTEFAGKIEAVGKNVTSYKIGDKVFGFDDSGSGSHAQYMTISEDKALTTIPRNITYEQAAASTEGAHYAYNFIKKVNLKSGQKVLVNGATGAIGSAAVQFLRYFGVNVTAVCNTKNIELVKSLGATKVIDYTKEDFTKEDQKYNFIFDTVGKSSFAKCKPLLKPGGVYISSDL</sequence>
<dbReference type="PANTHER" id="PTHR11695">
    <property type="entry name" value="ALCOHOL DEHYDROGENASE RELATED"/>
    <property type="match status" value="1"/>
</dbReference>
<dbReference type="InterPro" id="IPR050700">
    <property type="entry name" value="YIM1/Zinc_Alcohol_DH_Fams"/>
</dbReference>
<dbReference type="PANTHER" id="PTHR11695:SF648">
    <property type="entry name" value="ZINC-BINDING OXIDOREDUCTASE"/>
    <property type="match status" value="1"/>
</dbReference>